<dbReference type="HOGENOM" id="CLU_2487063_0_0_1"/>
<dbReference type="EnsemblPlants" id="OGLUM07G03070.1">
    <property type="protein sequence ID" value="OGLUM07G03070.1"/>
    <property type="gene ID" value="OGLUM07G03070"/>
</dbReference>
<reference evidence="2" key="1">
    <citation type="submission" date="2015-04" db="UniProtKB">
        <authorList>
            <consortium name="EnsemblPlants"/>
        </authorList>
    </citation>
    <scope>IDENTIFICATION</scope>
</reference>
<sequence>MDDGTSRRGGWVNVAEASSSQRDNFLPPPVEKSIAARWSDLSREVRIEEEGSDMWAKGISMKLGIKSRLGWKGTDTKATTNNDNLKH</sequence>
<name>A0A0E0AFY8_9ORYZ</name>
<accession>A0A0E0AFY8</accession>
<evidence type="ECO:0000313" key="2">
    <source>
        <dbReference type="EnsemblPlants" id="OGLUM07G03070.1"/>
    </source>
</evidence>
<reference evidence="2" key="2">
    <citation type="submission" date="2018-05" db="EMBL/GenBank/DDBJ databases">
        <title>OgluRS3 (Oryza glumaepatula Reference Sequence Version 3).</title>
        <authorList>
            <person name="Zhang J."/>
            <person name="Kudrna D."/>
            <person name="Lee S."/>
            <person name="Talag J."/>
            <person name="Welchert J."/>
            <person name="Wing R.A."/>
        </authorList>
    </citation>
    <scope>NUCLEOTIDE SEQUENCE [LARGE SCALE GENOMIC DNA]</scope>
</reference>
<evidence type="ECO:0000313" key="3">
    <source>
        <dbReference type="Proteomes" id="UP000026961"/>
    </source>
</evidence>
<dbReference type="Gramene" id="OGLUM07G03070.1">
    <property type="protein sequence ID" value="OGLUM07G03070.1"/>
    <property type="gene ID" value="OGLUM07G03070"/>
</dbReference>
<proteinExistence type="predicted"/>
<dbReference type="AlphaFoldDB" id="A0A0E0AFY8"/>
<protein>
    <submittedName>
        <fullName evidence="2">Uncharacterized protein</fullName>
    </submittedName>
</protein>
<feature type="region of interest" description="Disordered" evidence="1">
    <location>
        <begin position="1"/>
        <end position="28"/>
    </location>
</feature>
<dbReference type="Proteomes" id="UP000026961">
    <property type="component" value="Chromosome 7"/>
</dbReference>
<evidence type="ECO:0000256" key="1">
    <source>
        <dbReference type="SAM" id="MobiDB-lite"/>
    </source>
</evidence>
<keyword evidence="3" id="KW-1185">Reference proteome</keyword>
<organism evidence="2">
    <name type="scientific">Oryza glumipatula</name>
    <dbReference type="NCBI Taxonomy" id="40148"/>
    <lineage>
        <taxon>Eukaryota</taxon>
        <taxon>Viridiplantae</taxon>
        <taxon>Streptophyta</taxon>
        <taxon>Embryophyta</taxon>
        <taxon>Tracheophyta</taxon>
        <taxon>Spermatophyta</taxon>
        <taxon>Magnoliopsida</taxon>
        <taxon>Liliopsida</taxon>
        <taxon>Poales</taxon>
        <taxon>Poaceae</taxon>
        <taxon>BOP clade</taxon>
        <taxon>Oryzoideae</taxon>
        <taxon>Oryzeae</taxon>
        <taxon>Oryzinae</taxon>
        <taxon>Oryza</taxon>
    </lineage>
</organism>